<accession>T1HW29</accession>
<name>T1HW29_RHOPR</name>
<evidence type="ECO:0000313" key="5">
    <source>
        <dbReference type="EnsemblMetazoa" id="RPRC008249-PA"/>
    </source>
</evidence>
<proteinExistence type="predicted"/>
<dbReference type="AlphaFoldDB" id="T1HW29"/>
<dbReference type="InParanoid" id="T1HW29"/>
<dbReference type="eggNOG" id="KOG4120">
    <property type="taxonomic scope" value="Eukaryota"/>
</dbReference>
<dbReference type="GO" id="GO:0006285">
    <property type="term" value="P:base-excision repair, AP site formation"/>
    <property type="evidence" value="ECO:0007669"/>
    <property type="project" value="InterPro"/>
</dbReference>
<sequence>MTDIIEKVYMWVMPSSSARCAQLPRAADKVPFYAALKKFRDYLNGAVSEIDDKELVFSYSRLKNFFEPEIKEEKSDSCGVYNYSKVNELTDISNVKRDNETGDVLQVKKKRGRPKKIKIEGQNSLNANNVGQKVEEPKIKLDEKTGIPKKKRGRPKKIKVESEIVQPPPSEHSNPTPSHCFSPPIQSPSMQFPIYPQQHYSQSSQSPLPQKCLVGYIKKAVYQFKKPVVYVRIIALCG</sequence>
<organism evidence="5 6">
    <name type="scientific">Rhodnius prolixus</name>
    <name type="common">Triatomid bug</name>
    <dbReference type="NCBI Taxonomy" id="13249"/>
    <lineage>
        <taxon>Eukaryota</taxon>
        <taxon>Metazoa</taxon>
        <taxon>Ecdysozoa</taxon>
        <taxon>Arthropoda</taxon>
        <taxon>Hexapoda</taxon>
        <taxon>Insecta</taxon>
        <taxon>Pterygota</taxon>
        <taxon>Neoptera</taxon>
        <taxon>Paraneoptera</taxon>
        <taxon>Hemiptera</taxon>
        <taxon>Heteroptera</taxon>
        <taxon>Panheteroptera</taxon>
        <taxon>Cimicomorpha</taxon>
        <taxon>Reduviidae</taxon>
        <taxon>Triatominae</taxon>
        <taxon>Rhodnius</taxon>
    </lineage>
</organism>
<dbReference type="VEuPathDB" id="VectorBase:RPRC008249"/>
<dbReference type="EMBL" id="ACPB03001688">
    <property type="status" value="NOT_ANNOTATED_CDS"/>
    <property type="molecule type" value="Genomic_DNA"/>
</dbReference>
<dbReference type="InterPro" id="IPR036895">
    <property type="entry name" value="Uracil-DNA_glycosylase-like_sf"/>
</dbReference>
<reference evidence="5" key="1">
    <citation type="submission" date="2015-05" db="UniProtKB">
        <authorList>
            <consortium name="EnsemblMetazoa"/>
        </authorList>
    </citation>
    <scope>IDENTIFICATION</scope>
</reference>
<keyword evidence="3" id="KW-0234">DNA repair</keyword>
<dbReference type="STRING" id="13249.T1HW29"/>
<evidence type="ECO:0000256" key="2">
    <source>
        <dbReference type="ARBA" id="ARBA00022801"/>
    </source>
</evidence>
<dbReference type="GO" id="GO:0004844">
    <property type="term" value="F:uracil DNA N-glycosylase activity"/>
    <property type="evidence" value="ECO:0007669"/>
    <property type="project" value="TreeGrafter"/>
</dbReference>
<keyword evidence="6" id="KW-1185">Reference proteome</keyword>
<feature type="region of interest" description="Disordered" evidence="4">
    <location>
        <begin position="142"/>
        <end position="192"/>
    </location>
</feature>
<dbReference type="EMBL" id="ACPB03001687">
    <property type="status" value="NOT_ANNOTATED_CDS"/>
    <property type="molecule type" value="Genomic_DNA"/>
</dbReference>
<dbReference type="GO" id="GO:0003677">
    <property type="term" value="F:DNA binding"/>
    <property type="evidence" value="ECO:0007669"/>
    <property type="project" value="InterPro"/>
</dbReference>
<dbReference type="PANTHER" id="PTHR12159">
    <property type="entry name" value="G/T AND G/U MISMATCH-SPECIFIC DNA GLYCOSYLASE"/>
    <property type="match status" value="1"/>
</dbReference>
<dbReference type="EnsemblMetazoa" id="RPRC008249-RA">
    <property type="protein sequence ID" value="RPRC008249-PA"/>
    <property type="gene ID" value="RPRC008249"/>
</dbReference>
<dbReference type="InterPro" id="IPR017956">
    <property type="entry name" value="AT_hook_DNA-bd_motif"/>
</dbReference>
<dbReference type="EMBL" id="ACPB03001689">
    <property type="status" value="NOT_ANNOTATED_CDS"/>
    <property type="molecule type" value="Genomic_DNA"/>
</dbReference>
<dbReference type="Proteomes" id="UP000015103">
    <property type="component" value="Unassembled WGS sequence"/>
</dbReference>
<dbReference type="InterPro" id="IPR015637">
    <property type="entry name" value="MUG/TDG"/>
</dbReference>
<dbReference type="GO" id="GO:0008263">
    <property type="term" value="F:pyrimidine-specific mismatch base pair DNA N-glycosylase activity"/>
    <property type="evidence" value="ECO:0007669"/>
    <property type="project" value="TreeGrafter"/>
</dbReference>
<feature type="compositionally biased region" description="Basic residues" evidence="4">
    <location>
        <begin position="147"/>
        <end position="157"/>
    </location>
</feature>
<keyword evidence="2" id="KW-0378">Hydrolase</keyword>
<dbReference type="Gene3D" id="3.40.470.10">
    <property type="entry name" value="Uracil-DNA glycosylase-like domain"/>
    <property type="match status" value="1"/>
</dbReference>
<dbReference type="HOGENOM" id="CLU_1167120_0_0_1"/>
<protein>
    <submittedName>
        <fullName evidence="5">Uncharacterized protein</fullName>
    </submittedName>
</protein>
<evidence type="ECO:0000256" key="4">
    <source>
        <dbReference type="SAM" id="MobiDB-lite"/>
    </source>
</evidence>
<dbReference type="SMART" id="SM00384">
    <property type="entry name" value="AT_hook"/>
    <property type="match status" value="2"/>
</dbReference>
<evidence type="ECO:0000256" key="3">
    <source>
        <dbReference type="ARBA" id="ARBA00023204"/>
    </source>
</evidence>
<dbReference type="EMBL" id="ACPB03001686">
    <property type="status" value="NOT_ANNOTATED_CDS"/>
    <property type="molecule type" value="Genomic_DNA"/>
</dbReference>
<dbReference type="GO" id="GO:0005634">
    <property type="term" value="C:nucleus"/>
    <property type="evidence" value="ECO:0007669"/>
    <property type="project" value="TreeGrafter"/>
</dbReference>
<keyword evidence="1" id="KW-0227">DNA damage</keyword>
<dbReference type="PANTHER" id="PTHR12159:SF9">
    <property type="entry name" value="G_T MISMATCH-SPECIFIC THYMINE DNA GLYCOSYLASE"/>
    <property type="match status" value="1"/>
</dbReference>
<evidence type="ECO:0000256" key="1">
    <source>
        <dbReference type="ARBA" id="ARBA00022763"/>
    </source>
</evidence>
<evidence type="ECO:0000313" key="6">
    <source>
        <dbReference type="Proteomes" id="UP000015103"/>
    </source>
</evidence>